<dbReference type="CDD" id="cd20219">
    <property type="entry name" value="PFM_physalysin-1-like"/>
    <property type="match status" value="1"/>
</dbReference>
<dbReference type="Gene3D" id="3.30.412.10">
    <property type="entry name" value="Proaerolysin, chain A, domain 2"/>
    <property type="match status" value="2"/>
</dbReference>
<dbReference type="Proteomes" id="UP000225706">
    <property type="component" value="Unassembled WGS sequence"/>
</dbReference>
<keyword evidence="6" id="KW-1185">Reference proteome</keyword>
<feature type="domain" description="Aerolysin-like C-terminal" evidence="4">
    <location>
        <begin position="192"/>
        <end position="528"/>
    </location>
</feature>
<dbReference type="STRING" id="50429.A0A2B4RQT2"/>
<name>A0A2B4RQT2_STYPI</name>
<feature type="chain" id="PRO_5012270532" evidence="3">
    <location>
        <begin position="25"/>
        <end position="531"/>
    </location>
</feature>
<comment type="similarity">
    <text evidence="1">Belongs to the aerolysin family.</text>
</comment>
<dbReference type="InterPro" id="IPR053280">
    <property type="entry name" value="Aerolysin-like_pore-former"/>
</dbReference>
<dbReference type="SMART" id="SM00999">
    <property type="entry name" value="Aerolysin"/>
    <property type="match status" value="1"/>
</dbReference>
<keyword evidence="3" id="KW-0732">Signal</keyword>
<feature type="signal peptide" evidence="3">
    <location>
        <begin position="1"/>
        <end position="24"/>
    </location>
</feature>
<accession>A0A2B4RQT2</accession>
<dbReference type="InterPro" id="IPR055267">
    <property type="entry name" value="Aerolysin-like_C"/>
</dbReference>
<proteinExistence type="inferred from homology"/>
<protein>
    <submittedName>
        <fullName evidence="5">Aerolysin</fullName>
    </submittedName>
</protein>
<organism evidence="5 6">
    <name type="scientific">Stylophora pistillata</name>
    <name type="common">Smooth cauliflower coral</name>
    <dbReference type="NCBI Taxonomy" id="50429"/>
    <lineage>
        <taxon>Eukaryota</taxon>
        <taxon>Metazoa</taxon>
        <taxon>Cnidaria</taxon>
        <taxon>Anthozoa</taxon>
        <taxon>Hexacorallia</taxon>
        <taxon>Scleractinia</taxon>
        <taxon>Astrocoeniina</taxon>
        <taxon>Pocilloporidae</taxon>
        <taxon>Stylophora</taxon>
    </lineage>
</organism>
<dbReference type="EMBL" id="LSMT01000398">
    <property type="protein sequence ID" value="PFX18678.1"/>
    <property type="molecule type" value="Genomic_DNA"/>
</dbReference>
<evidence type="ECO:0000313" key="6">
    <source>
        <dbReference type="Proteomes" id="UP000225706"/>
    </source>
</evidence>
<dbReference type="PANTHER" id="PTHR34007:SF1">
    <property type="entry name" value="AEROLYSIN-LIKE PROTEIN-RELATED"/>
    <property type="match status" value="1"/>
</dbReference>
<evidence type="ECO:0000256" key="1">
    <source>
        <dbReference type="ARBA" id="ARBA00009831"/>
    </source>
</evidence>
<dbReference type="OrthoDB" id="5950738at2759"/>
<dbReference type="AlphaFoldDB" id="A0A2B4RQT2"/>
<dbReference type="Pfam" id="PF01117">
    <property type="entry name" value="Aerolysin"/>
    <property type="match status" value="1"/>
</dbReference>
<evidence type="ECO:0000256" key="2">
    <source>
        <dbReference type="ARBA" id="ARBA00023157"/>
    </source>
</evidence>
<sequence>MASFGFGMLLFLVTLCTFPSSTLQACTQYTDMETEMAKEGYAYCPYTDDNLYMSGFTRKRGTDDLRDFKTYICCQPPPQHRKKPYTCTSADWDMSFSREGWAVCSSGHFLRELHRGGSHELKSIQWATCCKPALHPHWYKQCYEQDVGQGERMACSRNGYYVVGIHRGASEKLSSINKLRCCNMYDKPLTLKSVLEVKTRVMDITQENLALLANDLGYGWAGGCRGRVAGQDFVREGDSWRSHYQQGCSGYMSTTRLKIHYDNFSFRVKNIDYGKPEIESMKPIVQDVGEIKNLDSQSTKSTIARQIKTVRTVTHSSSTRFKSGWGASVTLSYKSPGLIGEVATGTFKASVTLSGGSESAQLNTKENGDINWDIVQVKETQTTEGNSGSSYQITTSQKKVNVPYKATIQVQFTATLDGFLIWGGGANGDNPNYHERYRGSGERPIFKYKIGTEKVPFYTFLKQASQRGDSPWLWNLMKQNKPYSKTAIDILTDESLYEFELEGKFHDVAGFDFNVQWDDVAVGGANSTIIA</sequence>
<comment type="caution">
    <text evidence="5">The sequence shown here is derived from an EMBL/GenBank/DDBJ whole genome shotgun (WGS) entry which is preliminary data.</text>
</comment>
<keyword evidence="2" id="KW-1015">Disulfide bond</keyword>
<evidence type="ECO:0000313" key="5">
    <source>
        <dbReference type="EMBL" id="PFX18678.1"/>
    </source>
</evidence>
<evidence type="ECO:0000259" key="4">
    <source>
        <dbReference type="SMART" id="SM00999"/>
    </source>
</evidence>
<reference evidence="6" key="1">
    <citation type="journal article" date="2017" name="bioRxiv">
        <title>Comparative analysis of the genomes of Stylophora pistillata and Acropora digitifera provides evidence for extensive differences between species of corals.</title>
        <authorList>
            <person name="Voolstra C.R."/>
            <person name="Li Y."/>
            <person name="Liew Y.J."/>
            <person name="Baumgarten S."/>
            <person name="Zoccola D."/>
            <person name="Flot J.-F."/>
            <person name="Tambutte S."/>
            <person name="Allemand D."/>
            <person name="Aranda M."/>
        </authorList>
    </citation>
    <scope>NUCLEOTIDE SEQUENCE [LARGE SCALE GENOMIC DNA]</scope>
</reference>
<dbReference type="PANTHER" id="PTHR34007">
    <property type="entry name" value="AEROLYSIN-LIKE PROTEIN-RELATED"/>
    <property type="match status" value="1"/>
</dbReference>
<evidence type="ECO:0000256" key="3">
    <source>
        <dbReference type="SAM" id="SignalP"/>
    </source>
</evidence>
<gene>
    <name evidence="5" type="primary">ash3</name>
    <name evidence="5" type="ORF">AWC38_SpisGene16944</name>
</gene>
<dbReference type="SUPFAM" id="SSF56973">
    <property type="entry name" value="Aerolisin/ETX pore-forming domain"/>
    <property type="match status" value="1"/>
</dbReference>